<organism evidence="2 3">
    <name type="scientific">Dendrobium nobile</name>
    <name type="common">Orchid</name>
    <dbReference type="NCBI Taxonomy" id="94219"/>
    <lineage>
        <taxon>Eukaryota</taxon>
        <taxon>Viridiplantae</taxon>
        <taxon>Streptophyta</taxon>
        <taxon>Embryophyta</taxon>
        <taxon>Tracheophyta</taxon>
        <taxon>Spermatophyta</taxon>
        <taxon>Magnoliopsida</taxon>
        <taxon>Liliopsida</taxon>
        <taxon>Asparagales</taxon>
        <taxon>Orchidaceae</taxon>
        <taxon>Epidendroideae</taxon>
        <taxon>Malaxideae</taxon>
        <taxon>Dendrobiinae</taxon>
        <taxon>Dendrobium</taxon>
    </lineage>
</organism>
<dbReference type="AlphaFoldDB" id="A0A8T3AYU4"/>
<reference evidence="2" key="1">
    <citation type="journal article" date="2022" name="Front. Genet.">
        <title>Chromosome-Scale Assembly of the Dendrobium nobile Genome Provides Insights Into the Molecular Mechanism of the Biosynthesis of the Medicinal Active Ingredient of Dendrobium.</title>
        <authorList>
            <person name="Xu Q."/>
            <person name="Niu S.-C."/>
            <person name="Li K.-L."/>
            <person name="Zheng P.-J."/>
            <person name="Zhang X.-J."/>
            <person name="Jia Y."/>
            <person name="Liu Y."/>
            <person name="Niu Y.-X."/>
            <person name="Yu L.-H."/>
            <person name="Chen D.-F."/>
            <person name="Zhang G.-Q."/>
        </authorList>
    </citation>
    <scope>NUCLEOTIDE SEQUENCE</scope>
    <source>
        <tissue evidence="2">Leaf</tissue>
    </source>
</reference>
<protein>
    <submittedName>
        <fullName evidence="2">Uncharacterized protein</fullName>
    </submittedName>
</protein>
<dbReference type="SMR" id="A0A8T3AYU4"/>
<comment type="caution">
    <text evidence="2">The sequence shown here is derived from an EMBL/GenBank/DDBJ whole genome shotgun (WGS) entry which is preliminary data.</text>
</comment>
<gene>
    <name evidence="2" type="ORF">KFK09_016194</name>
</gene>
<proteinExistence type="predicted"/>
<keyword evidence="3" id="KW-1185">Reference proteome</keyword>
<accession>A0A8T3AYU4</accession>
<feature type="region of interest" description="Disordered" evidence="1">
    <location>
        <begin position="1"/>
        <end position="23"/>
    </location>
</feature>
<name>A0A8T3AYU4_DENNO</name>
<dbReference type="Proteomes" id="UP000829196">
    <property type="component" value="Unassembled WGS sequence"/>
</dbReference>
<evidence type="ECO:0000313" key="3">
    <source>
        <dbReference type="Proteomes" id="UP000829196"/>
    </source>
</evidence>
<sequence>MIYDLKESPSAHHPVQVSSPTNVQPGGVEIAGVASSAPSWLFDFAPATTSTPIGKNVISIGSKNGSSLAVKYSSTHSLELAGGERPTIVIGGKGSSLSSADVYAVARGFRKVAIDPAALERFSRSQSPPPHPAAVESISKFLTSAESLAALVVLINKLVVSDGAVRPIFLSLIGEILGLQSGHSSISVPQMGWLPLSLS</sequence>
<evidence type="ECO:0000256" key="1">
    <source>
        <dbReference type="SAM" id="MobiDB-lite"/>
    </source>
</evidence>
<evidence type="ECO:0000313" key="2">
    <source>
        <dbReference type="EMBL" id="KAI0501251.1"/>
    </source>
</evidence>
<dbReference type="EMBL" id="JAGYWB010000012">
    <property type="protein sequence ID" value="KAI0501251.1"/>
    <property type="molecule type" value="Genomic_DNA"/>
</dbReference>
<feature type="compositionally biased region" description="Basic and acidic residues" evidence="1">
    <location>
        <begin position="1"/>
        <end position="10"/>
    </location>
</feature>